<keyword evidence="5" id="KW-1185">Reference proteome</keyword>
<feature type="chain" id="PRO_5012222121" description="Outer membrane protein beta-barrel domain-containing protein" evidence="1">
    <location>
        <begin position="22"/>
        <end position="225"/>
    </location>
</feature>
<sequence>MRKTALSAALLSVFVAAPAFAEEASPIAANFTITNNYFFRGITQTEDKPAIQGGFDYVHDSGFYVGTWGSNVSWLDDSGKSSVKLDVYGGYRFEAGPLAFDVGALQYTYPGSKVDGVTKADTLELYASSGWKWFTAKISYSATDLFGVDDSKGSLYPELGASVELGAGFTAVAHVGRQIIKNNDGDYNDFKLGVTKDYAGLNFGAFVIDTDITKPRALVTVSKSF</sequence>
<evidence type="ECO:0000256" key="1">
    <source>
        <dbReference type="SAM" id="SignalP"/>
    </source>
</evidence>
<evidence type="ECO:0000313" key="3">
    <source>
        <dbReference type="EMBL" id="PAS94640.1"/>
    </source>
</evidence>
<dbReference type="AlphaFoldDB" id="A0A272EYE1"/>
<keyword evidence="1" id="KW-0732">Signal</keyword>
<dbReference type="EMBL" id="NMRN01000005">
    <property type="protein sequence ID" value="PAS94640.1"/>
    <property type="molecule type" value="Genomic_DNA"/>
</dbReference>
<protein>
    <recommendedName>
        <fullName evidence="6">Outer membrane protein beta-barrel domain-containing protein</fullName>
    </recommendedName>
</protein>
<dbReference type="Pfam" id="PF09694">
    <property type="entry name" value="Gcw_chp"/>
    <property type="match status" value="1"/>
</dbReference>
<reference evidence="3 4" key="2">
    <citation type="submission" date="2017-07" db="EMBL/GenBank/DDBJ databases">
        <title>Candidatus Dactylopiibacterium carminicum, a nitrogen-fixing symbiont of the cochineal insect Dactylopius coccus and Dactylopius opuntiae (Hemiptera: Coccoidea: Dactylopiidae).</title>
        <authorList>
            <person name="Vera A."/>
        </authorList>
    </citation>
    <scope>NUCLEOTIDE SEQUENCE [LARGE SCALE GENOMIC DNA]</scope>
    <source>
        <strain evidence="3 4">NFDCM</strain>
    </source>
</reference>
<gene>
    <name evidence="2" type="ORF">BGI27_03580</name>
    <name evidence="3" type="ORF">CGU29_02735</name>
</gene>
<dbReference type="InterPro" id="IPR010239">
    <property type="entry name" value="CHP02001"/>
</dbReference>
<reference evidence="2 5" key="1">
    <citation type="submission" date="2016-08" db="EMBL/GenBank/DDBJ databases">
        <title>Candidatus Dactylopiibacterium carminicum genome sequence.</title>
        <authorList>
            <person name="Ramirez-Puebla S.T."/>
            <person name="Ormeno-Orrillo E."/>
            <person name="Vera-Ponce De Leon A."/>
            <person name="Luis L."/>
            <person name="Sanchez-Flores A."/>
            <person name="Monica R."/>
            <person name="Martinez-Romero E."/>
        </authorList>
    </citation>
    <scope>NUCLEOTIDE SEQUENCE [LARGE SCALE GENOMIC DNA]</scope>
    <source>
        <strain evidence="2">END1</strain>
    </source>
</reference>
<feature type="signal peptide" evidence="1">
    <location>
        <begin position="1"/>
        <end position="21"/>
    </location>
</feature>
<organism evidence="3 4">
    <name type="scientific">Candidatus Dactylopiibacterium carminicum</name>
    <dbReference type="NCBI Taxonomy" id="857335"/>
    <lineage>
        <taxon>Bacteria</taxon>
        <taxon>Pseudomonadati</taxon>
        <taxon>Pseudomonadota</taxon>
        <taxon>Betaproteobacteria</taxon>
        <taxon>Rhodocyclales</taxon>
        <taxon>Rhodocyclaceae</taxon>
        <taxon>Candidatus Dactylopiibacterium</taxon>
    </lineage>
</organism>
<evidence type="ECO:0000313" key="5">
    <source>
        <dbReference type="Proteomes" id="UP000623509"/>
    </source>
</evidence>
<evidence type="ECO:0000313" key="4">
    <source>
        <dbReference type="Proteomes" id="UP000216107"/>
    </source>
</evidence>
<dbReference type="OrthoDB" id="9793561at2"/>
<accession>A0A272EYE1</accession>
<dbReference type="EMBL" id="MDUX01000007">
    <property type="protein sequence ID" value="KAF7600306.1"/>
    <property type="molecule type" value="Genomic_DNA"/>
</dbReference>
<dbReference type="NCBIfam" id="TIGR02001">
    <property type="entry name" value="gcw_chp"/>
    <property type="match status" value="1"/>
</dbReference>
<dbReference type="Proteomes" id="UP000216107">
    <property type="component" value="Unassembled WGS sequence"/>
</dbReference>
<dbReference type="RefSeq" id="WP_095523541.1">
    <property type="nucleotide sequence ID" value="NZ_MDUX01000007.1"/>
</dbReference>
<proteinExistence type="predicted"/>
<evidence type="ECO:0008006" key="6">
    <source>
        <dbReference type="Google" id="ProtNLM"/>
    </source>
</evidence>
<name>A0A272EYE1_9RHOO</name>
<dbReference type="Proteomes" id="UP000623509">
    <property type="component" value="Unassembled WGS sequence"/>
</dbReference>
<comment type="caution">
    <text evidence="3">The sequence shown here is derived from an EMBL/GenBank/DDBJ whole genome shotgun (WGS) entry which is preliminary data.</text>
</comment>
<evidence type="ECO:0000313" key="2">
    <source>
        <dbReference type="EMBL" id="KAF7600306.1"/>
    </source>
</evidence>